<dbReference type="EMBL" id="JAGGKX010000023">
    <property type="protein sequence ID" value="MBP1971238.1"/>
    <property type="molecule type" value="Genomic_DNA"/>
</dbReference>
<dbReference type="Gene3D" id="3.10.28.20">
    <property type="entry name" value="Acetamidase/Formamidase-like domains"/>
    <property type="match status" value="1"/>
</dbReference>
<evidence type="ECO:0000313" key="2">
    <source>
        <dbReference type="Proteomes" id="UP001519345"/>
    </source>
</evidence>
<dbReference type="Gene3D" id="2.40.10.120">
    <property type="match status" value="1"/>
</dbReference>
<accession>A0ABS4IJW1</accession>
<dbReference type="PANTHER" id="PTHR31891">
    <property type="entry name" value="FORMAMIDASE C869.04-RELATED"/>
    <property type="match status" value="1"/>
</dbReference>
<protein>
    <submittedName>
        <fullName evidence="1">Acetamidase/formamidase</fullName>
    </submittedName>
</protein>
<proteinExistence type="predicted"/>
<evidence type="ECO:0000313" key="1">
    <source>
        <dbReference type="EMBL" id="MBP1971238.1"/>
    </source>
</evidence>
<reference evidence="1 2" key="1">
    <citation type="submission" date="2021-03" db="EMBL/GenBank/DDBJ databases">
        <title>Genomic Encyclopedia of Type Strains, Phase IV (KMG-IV): sequencing the most valuable type-strain genomes for metagenomic binning, comparative biology and taxonomic classification.</title>
        <authorList>
            <person name="Goeker M."/>
        </authorList>
    </citation>
    <scope>NUCLEOTIDE SEQUENCE [LARGE SCALE GENOMIC DNA]</scope>
    <source>
        <strain evidence="1 2">DSM 25609</strain>
    </source>
</reference>
<keyword evidence="2" id="KW-1185">Reference proteome</keyword>
<dbReference type="PANTHER" id="PTHR31891:SF1">
    <property type="entry name" value="FORMAMIDASE C869.04-RELATED"/>
    <property type="match status" value="1"/>
</dbReference>
<dbReference type="Gene3D" id="2.60.120.580">
    <property type="entry name" value="Acetamidase/Formamidase-like domains"/>
    <property type="match status" value="1"/>
</dbReference>
<comment type="caution">
    <text evidence="1">The sequence shown here is derived from an EMBL/GenBank/DDBJ whole genome shotgun (WGS) entry which is preliminary data.</text>
</comment>
<name>A0ABS4IJW1_9BACI</name>
<dbReference type="Pfam" id="PF03069">
    <property type="entry name" value="FmdA_AmdA"/>
    <property type="match status" value="2"/>
</dbReference>
<dbReference type="Proteomes" id="UP001519345">
    <property type="component" value="Unassembled WGS sequence"/>
</dbReference>
<organism evidence="1 2">
    <name type="scientific">Virgibacillus natechei</name>
    <dbReference type="NCBI Taxonomy" id="1216297"/>
    <lineage>
        <taxon>Bacteria</taxon>
        <taxon>Bacillati</taxon>
        <taxon>Bacillota</taxon>
        <taxon>Bacilli</taxon>
        <taxon>Bacillales</taxon>
        <taxon>Bacillaceae</taxon>
        <taxon>Virgibacillus</taxon>
    </lineage>
</organism>
<dbReference type="SUPFAM" id="SSF141130">
    <property type="entry name" value="Acetamidase/Formamidase-like"/>
    <property type="match status" value="1"/>
</dbReference>
<dbReference type="InterPro" id="IPR004304">
    <property type="entry name" value="FmdA_AmdA"/>
</dbReference>
<gene>
    <name evidence="1" type="ORF">J2Z83_003377</name>
</gene>
<sequence length="256" mass="27941">MNKSQMHPISGPIYIEGAEAGDTLEVEIMDLQTTGWGWTAIIPGKGLLSEEFTEGYIRTFDLNKKTHFKFNKNITVPIIPFLGTMGVAPEVDGDHPIIPPNKFGGNIDIRHLTKGARLFLPIQVNGALFSAGDGHAAQGDGEICINGVESPLYGELKFTLHKGSTSKTPYFYTSTKSACFADNSKGFFGTTGIGPDLKKCAETAVKNMIDHLERNHSLSRKEAYILSSLTVDLKISEIVNEPNYVVSAYLPLSIFN</sequence>